<gene>
    <name evidence="3" type="ORF">EJ08DRAFT_585962</name>
</gene>
<organism evidence="3 4">
    <name type="scientific">Tothia fuscella</name>
    <dbReference type="NCBI Taxonomy" id="1048955"/>
    <lineage>
        <taxon>Eukaryota</taxon>
        <taxon>Fungi</taxon>
        <taxon>Dikarya</taxon>
        <taxon>Ascomycota</taxon>
        <taxon>Pezizomycotina</taxon>
        <taxon>Dothideomycetes</taxon>
        <taxon>Pleosporomycetidae</taxon>
        <taxon>Venturiales</taxon>
        <taxon>Cylindrosympodiaceae</taxon>
        <taxon>Tothia</taxon>
    </lineage>
</organism>
<dbReference type="Gene3D" id="3.30.710.10">
    <property type="entry name" value="Potassium Channel Kv1.1, Chain A"/>
    <property type="match status" value="1"/>
</dbReference>
<dbReference type="Proteomes" id="UP000800235">
    <property type="component" value="Unassembled WGS sequence"/>
</dbReference>
<feature type="compositionally biased region" description="Basic and acidic residues" evidence="1">
    <location>
        <begin position="202"/>
        <end position="227"/>
    </location>
</feature>
<dbReference type="OrthoDB" id="1022638at2759"/>
<dbReference type="PROSITE" id="PS50097">
    <property type="entry name" value="BTB"/>
    <property type="match status" value="1"/>
</dbReference>
<feature type="domain" description="BTB" evidence="2">
    <location>
        <begin position="10"/>
        <end position="94"/>
    </location>
</feature>
<feature type="non-terminal residue" evidence="3">
    <location>
        <position position="1"/>
    </location>
</feature>
<evidence type="ECO:0000313" key="4">
    <source>
        <dbReference type="Proteomes" id="UP000800235"/>
    </source>
</evidence>
<dbReference type="PANTHER" id="PTHR47843:SF2">
    <property type="entry name" value="BTB DOMAIN-CONTAINING PROTEIN"/>
    <property type="match status" value="1"/>
</dbReference>
<dbReference type="InterPro" id="IPR011333">
    <property type="entry name" value="SKP1/BTB/POZ_sf"/>
</dbReference>
<dbReference type="SMART" id="SM00225">
    <property type="entry name" value="BTB"/>
    <property type="match status" value="1"/>
</dbReference>
<dbReference type="InterPro" id="IPR000210">
    <property type="entry name" value="BTB/POZ_dom"/>
</dbReference>
<feature type="region of interest" description="Disordered" evidence="1">
    <location>
        <begin position="202"/>
        <end position="261"/>
    </location>
</feature>
<dbReference type="SUPFAM" id="SSF54695">
    <property type="entry name" value="POZ domain"/>
    <property type="match status" value="1"/>
</dbReference>
<sequence length="261" mass="29575">IHRLLSRSMVDIYVGPENTHWILHEKLLCARSKFFSAIFYKKSSSPSSSKDSSPSSSSSSSGSGNKTFGLPDEEDEPFRLFVGWLYSSSIIPPEEEKDLGDLFDLYLMGEKWSITGLVKDVLEAVRKYYRTTETYPGLRRVQYIYANTDSESPMRKLLVSSVARMLALKESIPAHWDKALRKNGQLAVDLIVAIQEWHIKGEDVPDPREAPLQTEKDKVKNVEKLEGEQTGVAKGQEKEKEQEKKEEKPLTNGYPNSDNSE</sequence>
<reference evidence="3" key="1">
    <citation type="journal article" date="2020" name="Stud. Mycol.">
        <title>101 Dothideomycetes genomes: a test case for predicting lifestyles and emergence of pathogens.</title>
        <authorList>
            <person name="Haridas S."/>
            <person name="Albert R."/>
            <person name="Binder M."/>
            <person name="Bloem J."/>
            <person name="Labutti K."/>
            <person name="Salamov A."/>
            <person name="Andreopoulos B."/>
            <person name="Baker S."/>
            <person name="Barry K."/>
            <person name="Bills G."/>
            <person name="Bluhm B."/>
            <person name="Cannon C."/>
            <person name="Castanera R."/>
            <person name="Culley D."/>
            <person name="Daum C."/>
            <person name="Ezra D."/>
            <person name="Gonzalez J."/>
            <person name="Henrissat B."/>
            <person name="Kuo A."/>
            <person name="Liang C."/>
            <person name="Lipzen A."/>
            <person name="Lutzoni F."/>
            <person name="Magnuson J."/>
            <person name="Mondo S."/>
            <person name="Nolan M."/>
            <person name="Ohm R."/>
            <person name="Pangilinan J."/>
            <person name="Park H.-J."/>
            <person name="Ramirez L."/>
            <person name="Alfaro M."/>
            <person name="Sun H."/>
            <person name="Tritt A."/>
            <person name="Yoshinaga Y."/>
            <person name="Zwiers L.-H."/>
            <person name="Turgeon B."/>
            <person name="Goodwin S."/>
            <person name="Spatafora J."/>
            <person name="Crous P."/>
            <person name="Grigoriev I."/>
        </authorList>
    </citation>
    <scope>NUCLEOTIDE SEQUENCE</scope>
    <source>
        <strain evidence="3">CBS 130266</strain>
    </source>
</reference>
<keyword evidence="4" id="KW-1185">Reference proteome</keyword>
<protein>
    <recommendedName>
        <fullName evidence="2">BTB domain-containing protein</fullName>
    </recommendedName>
</protein>
<dbReference type="AlphaFoldDB" id="A0A9P4NV26"/>
<dbReference type="PANTHER" id="PTHR47843">
    <property type="entry name" value="BTB DOMAIN-CONTAINING PROTEIN-RELATED"/>
    <property type="match status" value="1"/>
</dbReference>
<feature type="region of interest" description="Disordered" evidence="1">
    <location>
        <begin position="42"/>
        <end position="72"/>
    </location>
</feature>
<evidence type="ECO:0000259" key="2">
    <source>
        <dbReference type="PROSITE" id="PS50097"/>
    </source>
</evidence>
<proteinExistence type="predicted"/>
<comment type="caution">
    <text evidence="3">The sequence shown here is derived from an EMBL/GenBank/DDBJ whole genome shotgun (WGS) entry which is preliminary data.</text>
</comment>
<dbReference type="EMBL" id="MU007027">
    <property type="protein sequence ID" value="KAF2432210.1"/>
    <property type="molecule type" value="Genomic_DNA"/>
</dbReference>
<name>A0A9P4NV26_9PEZI</name>
<feature type="compositionally biased region" description="Low complexity" evidence="1">
    <location>
        <begin position="42"/>
        <end position="64"/>
    </location>
</feature>
<accession>A0A9P4NV26</accession>
<feature type="compositionally biased region" description="Basic and acidic residues" evidence="1">
    <location>
        <begin position="235"/>
        <end position="249"/>
    </location>
</feature>
<evidence type="ECO:0000313" key="3">
    <source>
        <dbReference type="EMBL" id="KAF2432210.1"/>
    </source>
</evidence>
<evidence type="ECO:0000256" key="1">
    <source>
        <dbReference type="SAM" id="MobiDB-lite"/>
    </source>
</evidence>